<evidence type="ECO:0000313" key="1">
    <source>
        <dbReference type="EMBL" id="KAA0032705.1"/>
    </source>
</evidence>
<dbReference type="GO" id="GO:0006508">
    <property type="term" value="P:proteolysis"/>
    <property type="evidence" value="ECO:0007669"/>
    <property type="project" value="UniProtKB-KW"/>
</dbReference>
<dbReference type="Proteomes" id="UP000321947">
    <property type="component" value="Unassembled WGS sequence"/>
</dbReference>
<dbReference type="EMBL" id="SSTE01021224">
    <property type="protein sequence ID" value="KAA0032705.1"/>
    <property type="molecule type" value="Genomic_DNA"/>
</dbReference>
<name>A0A5D3BHY6_CUCMM</name>
<protein>
    <submittedName>
        <fullName evidence="2">Gag protease polyprotein</fullName>
    </submittedName>
</protein>
<keyword evidence="2" id="KW-0645">Protease</keyword>
<reference evidence="3 4" key="1">
    <citation type="submission" date="2019-08" db="EMBL/GenBank/DDBJ databases">
        <title>Draft genome sequences of two oriental melons (Cucumis melo L. var makuwa).</title>
        <authorList>
            <person name="Kwon S.-Y."/>
        </authorList>
    </citation>
    <scope>NUCLEOTIDE SEQUENCE [LARGE SCALE GENOMIC DNA]</scope>
    <source>
        <strain evidence="4">cv. Chang Bougi</strain>
        <strain evidence="3">cv. SW 3</strain>
        <tissue evidence="2">Leaf</tissue>
    </source>
</reference>
<accession>A0A5D3BHY6</accession>
<proteinExistence type="predicted"/>
<evidence type="ECO:0000313" key="2">
    <source>
        <dbReference type="EMBL" id="TYJ98737.1"/>
    </source>
</evidence>
<evidence type="ECO:0000313" key="3">
    <source>
        <dbReference type="Proteomes" id="UP000321393"/>
    </source>
</evidence>
<dbReference type="OrthoDB" id="437338at2759"/>
<comment type="caution">
    <text evidence="2">The sequence shown here is derived from an EMBL/GenBank/DDBJ whole genome shotgun (WGS) entry which is preliminary data.</text>
</comment>
<keyword evidence="2" id="KW-0378">Hydrolase</keyword>
<evidence type="ECO:0000313" key="4">
    <source>
        <dbReference type="Proteomes" id="UP000321947"/>
    </source>
</evidence>
<dbReference type="EMBL" id="SSTD01017849">
    <property type="protein sequence ID" value="TYJ98737.1"/>
    <property type="molecule type" value="Genomic_DNA"/>
</dbReference>
<organism evidence="2 4">
    <name type="scientific">Cucumis melo var. makuwa</name>
    <name type="common">Oriental melon</name>
    <dbReference type="NCBI Taxonomy" id="1194695"/>
    <lineage>
        <taxon>Eukaryota</taxon>
        <taxon>Viridiplantae</taxon>
        <taxon>Streptophyta</taxon>
        <taxon>Embryophyta</taxon>
        <taxon>Tracheophyta</taxon>
        <taxon>Spermatophyta</taxon>
        <taxon>Magnoliopsida</taxon>
        <taxon>eudicotyledons</taxon>
        <taxon>Gunneridae</taxon>
        <taxon>Pentapetalae</taxon>
        <taxon>rosids</taxon>
        <taxon>fabids</taxon>
        <taxon>Cucurbitales</taxon>
        <taxon>Cucurbitaceae</taxon>
        <taxon>Benincaseae</taxon>
        <taxon>Cucumis</taxon>
    </lineage>
</organism>
<sequence>MDCSCKEVVFNPLIEVSFKYKGVGIMVFSKVILAMKASKLLDQGTWSILVRIVDTRKAEVSLTSKPVSGNVLISRALYKMTIVELKEHKVQLQELLDKGYGVSMDPTKIGAVTNRLRSSTITELNRKGTPFIWSKDGEDSF</sequence>
<dbReference type="AlphaFoldDB" id="A0A5D3BHY6"/>
<gene>
    <name evidence="2" type="ORF">E5676_scaffold156G00390</name>
    <name evidence="1" type="ORF">E6C27_scaffold853G00370</name>
</gene>
<dbReference type="GO" id="GO:0008233">
    <property type="term" value="F:peptidase activity"/>
    <property type="evidence" value="ECO:0007669"/>
    <property type="project" value="UniProtKB-KW"/>
</dbReference>
<dbReference type="Proteomes" id="UP000321393">
    <property type="component" value="Unassembled WGS sequence"/>
</dbReference>